<dbReference type="SUPFAM" id="SSF52540">
    <property type="entry name" value="P-loop containing nucleoside triphosphate hydrolases"/>
    <property type="match status" value="1"/>
</dbReference>
<dbReference type="SMART" id="SM00382">
    <property type="entry name" value="AAA"/>
    <property type="match status" value="1"/>
</dbReference>
<protein>
    <recommendedName>
        <fullName evidence="1">AAA+ ATPase domain-containing protein</fullName>
    </recommendedName>
</protein>
<keyword evidence="3" id="KW-1185">Reference proteome</keyword>
<accession>X6L9I3</accession>
<reference evidence="2 3" key="1">
    <citation type="journal article" date="2013" name="Curr. Biol.">
        <title>The Genome of the Foraminiferan Reticulomyxa filosa.</title>
        <authorList>
            <person name="Glockner G."/>
            <person name="Hulsmann N."/>
            <person name="Schleicher M."/>
            <person name="Noegel A.A."/>
            <person name="Eichinger L."/>
            <person name="Gallinger C."/>
            <person name="Pawlowski J."/>
            <person name="Sierra R."/>
            <person name="Euteneuer U."/>
            <person name="Pillet L."/>
            <person name="Moustafa A."/>
            <person name="Platzer M."/>
            <person name="Groth M."/>
            <person name="Szafranski K."/>
            <person name="Schliwa M."/>
        </authorList>
    </citation>
    <scope>NUCLEOTIDE SEQUENCE [LARGE SCALE GENOMIC DNA]</scope>
</reference>
<dbReference type="InterPro" id="IPR027417">
    <property type="entry name" value="P-loop_NTPase"/>
</dbReference>
<evidence type="ECO:0000259" key="1">
    <source>
        <dbReference type="SMART" id="SM00382"/>
    </source>
</evidence>
<organism evidence="2 3">
    <name type="scientific">Reticulomyxa filosa</name>
    <dbReference type="NCBI Taxonomy" id="46433"/>
    <lineage>
        <taxon>Eukaryota</taxon>
        <taxon>Sar</taxon>
        <taxon>Rhizaria</taxon>
        <taxon>Retaria</taxon>
        <taxon>Foraminifera</taxon>
        <taxon>Monothalamids</taxon>
        <taxon>Reticulomyxidae</taxon>
        <taxon>Reticulomyxa</taxon>
    </lineage>
</organism>
<dbReference type="InterPro" id="IPR003593">
    <property type="entry name" value="AAA+_ATPase"/>
</dbReference>
<evidence type="ECO:0000313" key="3">
    <source>
        <dbReference type="Proteomes" id="UP000023152"/>
    </source>
</evidence>
<comment type="caution">
    <text evidence="2">The sequence shown here is derived from an EMBL/GenBank/DDBJ whole genome shotgun (WGS) entry which is preliminary data.</text>
</comment>
<feature type="domain" description="AAA+ ATPase" evidence="1">
    <location>
        <begin position="602"/>
        <end position="733"/>
    </location>
</feature>
<dbReference type="PANTHER" id="PTHR22605:SF1">
    <property type="entry name" value="RZ-TYPE DOMAIN-CONTAINING PROTEIN"/>
    <property type="match status" value="1"/>
</dbReference>
<dbReference type="PANTHER" id="PTHR22605">
    <property type="entry name" value="RZ-TYPE DOMAIN-CONTAINING PROTEIN"/>
    <property type="match status" value="1"/>
</dbReference>
<proteinExistence type="predicted"/>
<dbReference type="EMBL" id="ASPP01049961">
    <property type="protein sequence ID" value="ETN97359.1"/>
    <property type="molecule type" value="Genomic_DNA"/>
</dbReference>
<feature type="non-terminal residue" evidence="2">
    <location>
        <position position="741"/>
    </location>
</feature>
<dbReference type="CDD" id="cd00009">
    <property type="entry name" value="AAA"/>
    <property type="match status" value="1"/>
</dbReference>
<gene>
    <name evidence="2" type="ORF">RFI_40172</name>
</gene>
<dbReference type="Gene3D" id="3.40.50.300">
    <property type="entry name" value="P-loop containing nucleotide triphosphate hydrolases"/>
    <property type="match status" value="1"/>
</dbReference>
<feature type="non-terminal residue" evidence="2">
    <location>
        <position position="1"/>
    </location>
</feature>
<dbReference type="Proteomes" id="UP000023152">
    <property type="component" value="Unassembled WGS sequence"/>
</dbReference>
<sequence>TTEEDIACLIFRAITNDKRMPLTILTNSITITEPNHNSARPLYCLMYPEKLTSTTLDQICQDIHELLLSDIRLEQLKNNFYTFVVLSSDEENPLCKTLASFRIVLHNLSSQTLPEKMLSQLYHNQSINNGIYDIAMKPPWIQLYTSKQVAMGKSRLIQRDIQRIRERHKTKTVHEICVAFNSKDIDWMKIMNRFWSYHPCFNDVKDADIDEENTLIIYHLNISSCVSKRINDFLFELLFLQHINSNSQISQCFHVNPNMIFLIEIPSVLDHSDFTLSLETFFYLFFSTVKFPIVQVSPQNNEFEFGKKAQYAIKWLQEFFDGNLKKQKMFVCVSSRQSEKRQQDIEPNTMPDLEKATMKQLMEKRFYYLTKSSPAHQRSFFKYLHQQFVLLSQLTFLNNQLLEIDKKSIQWRHEITKSVIEMSKILCCRQYNHIKVNTEEKEQKIESSGQEKFYLCEKWRKPKEHCFLVNQDGESISMLISDESQKLRFHLFDWKQDFKKRELILQMSHFQIFNDINKKEEPELQTEKEKRLRLLFHILGIPDQGTMKDYEEKKEEKYITVILKSLHDQIVDKLCNDEEWSNYVLTFDNILKMIAIFMKIQTNTPVILMGETGCGKTSLIKFLGYVVNVQLIAVDVHAGFGRQEIRQVIEDCCVRLCKDNETEIWVFLDEVNTSPDIGWFKELICDHRLDGVKISDRIKIIAACNPYRLRKVQNSEVMNMNCSLGKWMYHVVPLCDTMKEY</sequence>
<dbReference type="GO" id="GO:0016887">
    <property type="term" value="F:ATP hydrolysis activity"/>
    <property type="evidence" value="ECO:0007669"/>
    <property type="project" value="InterPro"/>
</dbReference>
<dbReference type="GO" id="GO:0004842">
    <property type="term" value="F:ubiquitin-protein transferase activity"/>
    <property type="evidence" value="ECO:0007669"/>
    <property type="project" value="InterPro"/>
</dbReference>
<dbReference type="InterPro" id="IPR031248">
    <property type="entry name" value="RNF213"/>
</dbReference>
<name>X6L9I3_RETFI</name>
<evidence type="ECO:0000313" key="2">
    <source>
        <dbReference type="EMBL" id="ETN97359.1"/>
    </source>
</evidence>
<dbReference type="AlphaFoldDB" id="X6L9I3"/>